<keyword evidence="4 5" id="KW-0238">DNA-binding</keyword>
<evidence type="ECO:0000256" key="1">
    <source>
        <dbReference type="ARBA" id="ARBA00022723"/>
    </source>
</evidence>
<feature type="domain" description="THAP-type" evidence="6">
    <location>
        <begin position="1"/>
        <end position="81"/>
    </location>
</feature>
<evidence type="ECO:0000313" key="7">
    <source>
        <dbReference type="EMBL" id="VDI31269.1"/>
    </source>
</evidence>
<evidence type="ECO:0000256" key="3">
    <source>
        <dbReference type="ARBA" id="ARBA00022833"/>
    </source>
</evidence>
<dbReference type="PANTHER" id="PTHR46927:SF3">
    <property type="entry name" value="THAP-TYPE DOMAIN-CONTAINING PROTEIN"/>
    <property type="match status" value="1"/>
</dbReference>
<reference evidence="7" key="1">
    <citation type="submission" date="2018-11" db="EMBL/GenBank/DDBJ databases">
        <authorList>
            <person name="Alioto T."/>
            <person name="Alioto T."/>
        </authorList>
    </citation>
    <scope>NUCLEOTIDE SEQUENCE</scope>
</reference>
<name>A0A8B6E8D9_MYTGA</name>
<evidence type="ECO:0000256" key="2">
    <source>
        <dbReference type="ARBA" id="ARBA00022771"/>
    </source>
</evidence>
<evidence type="ECO:0000313" key="8">
    <source>
        <dbReference type="Proteomes" id="UP000596742"/>
    </source>
</evidence>
<evidence type="ECO:0000256" key="5">
    <source>
        <dbReference type="PROSITE-ProRule" id="PRU00309"/>
    </source>
</evidence>
<keyword evidence="1" id="KW-0479">Metal-binding</keyword>
<dbReference type="PROSITE" id="PS50950">
    <property type="entry name" value="ZF_THAP"/>
    <property type="match status" value="1"/>
</dbReference>
<dbReference type="SMART" id="SM00980">
    <property type="entry name" value="THAP"/>
    <property type="match status" value="1"/>
</dbReference>
<organism evidence="7 8">
    <name type="scientific">Mytilus galloprovincialis</name>
    <name type="common">Mediterranean mussel</name>
    <dbReference type="NCBI Taxonomy" id="29158"/>
    <lineage>
        <taxon>Eukaryota</taxon>
        <taxon>Metazoa</taxon>
        <taxon>Spiralia</taxon>
        <taxon>Lophotrochozoa</taxon>
        <taxon>Mollusca</taxon>
        <taxon>Bivalvia</taxon>
        <taxon>Autobranchia</taxon>
        <taxon>Pteriomorphia</taxon>
        <taxon>Mytilida</taxon>
        <taxon>Mytiloidea</taxon>
        <taxon>Mytilidae</taxon>
        <taxon>Mytilinae</taxon>
        <taxon>Mytilus</taxon>
    </lineage>
</organism>
<dbReference type="PANTHER" id="PTHR46927">
    <property type="entry name" value="AGAP005574-PA"/>
    <property type="match status" value="1"/>
</dbReference>
<keyword evidence="3" id="KW-0862">Zinc</keyword>
<dbReference type="EMBL" id="UYJE01004770">
    <property type="protein sequence ID" value="VDI31269.1"/>
    <property type="molecule type" value="Genomic_DNA"/>
</dbReference>
<accession>A0A8B6E8D9</accession>
<proteinExistence type="predicted"/>
<dbReference type="GO" id="GO:0003677">
    <property type="term" value="F:DNA binding"/>
    <property type="evidence" value="ECO:0007669"/>
    <property type="project" value="UniProtKB-UniRule"/>
</dbReference>
<sequence length="179" mass="20677">MPQRCCVPGCKASGGHRFPNDPTLRMKWRVAIRRTDVKTKKLWNPGQHDVVCYDHFLATDYRRTLSGDRCRLTENAIPSVFKFMKTCSEESPRAKRFKSRSDASLAIPHLINDDSIDVQYETEIETTKEAQESIIINDIESSQKSKNIQCDIPSFGKFSIESFKEDNKIINYYTGFPRF</sequence>
<dbReference type="InterPro" id="IPR052224">
    <property type="entry name" value="THAP_domain_protein"/>
</dbReference>
<dbReference type="Proteomes" id="UP000596742">
    <property type="component" value="Unassembled WGS sequence"/>
</dbReference>
<keyword evidence="2 5" id="KW-0863">Zinc-finger</keyword>
<evidence type="ECO:0000259" key="6">
    <source>
        <dbReference type="PROSITE" id="PS50950"/>
    </source>
</evidence>
<gene>
    <name evidence="7" type="ORF">MGAL_10B088442</name>
</gene>
<dbReference type="InterPro" id="IPR006612">
    <property type="entry name" value="THAP_Znf"/>
</dbReference>
<dbReference type="SUPFAM" id="SSF57716">
    <property type="entry name" value="Glucocorticoid receptor-like (DNA-binding domain)"/>
    <property type="match status" value="1"/>
</dbReference>
<evidence type="ECO:0000256" key="4">
    <source>
        <dbReference type="ARBA" id="ARBA00023125"/>
    </source>
</evidence>
<protein>
    <recommendedName>
        <fullName evidence="6">THAP-type domain-containing protein</fullName>
    </recommendedName>
</protein>
<dbReference type="OrthoDB" id="6272738at2759"/>
<dbReference type="AlphaFoldDB" id="A0A8B6E8D9"/>
<dbReference type="GO" id="GO:0008270">
    <property type="term" value="F:zinc ion binding"/>
    <property type="evidence" value="ECO:0007669"/>
    <property type="project" value="UniProtKB-KW"/>
</dbReference>
<dbReference type="Pfam" id="PF05485">
    <property type="entry name" value="THAP"/>
    <property type="match status" value="1"/>
</dbReference>
<keyword evidence="8" id="KW-1185">Reference proteome</keyword>
<comment type="caution">
    <text evidence="7">The sequence shown here is derived from an EMBL/GenBank/DDBJ whole genome shotgun (WGS) entry which is preliminary data.</text>
</comment>